<dbReference type="AlphaFoldDB" id="A0A1Z5HN80"/>
<keyword evidence="4" id="KW-0449">Lipoprotein</keyword>
<keyword evidence="5" id="KW-1185">Reference proteome</keyword>
<dbReference type="Pfam" id="PF10646">
    <property type="entry name" value="Germane"/>
    <property type="match status" value="1"/>
</dbReference>
<evidence type="ECO:0000313" key="4">
    <source>
        <dbReference type="EMBL" id="GAW90974.1"/>
    </source>
</evidence>
<dbReference type="Proteomes" id="UP000197032">
    <property type="component" value="Unassembled WGS sequence"/>
</dbReference>
<keyword evidence="2" id="KW-0732">Signal</keyword>
<sequence>MKRVLILFLVAMLVLGVAGCTTRGEPEGVNQNPSPPPDSGQPKETTNDKITVTLYFADTQAMYVVPETREITLNDEEKQSQEKLVKRILEELIAGPVSPSLHRTIPDGVTVNAVDIQGDIAYIDFSREMVANHWGGAAGEAMTINSIVNTLTELEGINKVMMTVDGGTMLIEHMVIEEPLERNESMIKP</sequence>
<proteinExistence type="predicted"/>
<dbReference type="PROSITE" id="PS51257">
    <property type="entry name" value="PROKAR_LIPOPROTEIN"/>
    <property type="match status" value="1"/>
</dbReference>
<gene>
    <name evidence="4" type="ORF">KKC1_01360</name>
</gene>
<reference evidence="5" key="1">
    <citation type="journal article" date="2017" name="Appl. Environ. Microbiol.">
        <title>Genomic analysis of Calderihabitans maritimus KKC1, a thermophilic hydrogenogenic carboxydotrophic bacterium isolated from marine sediment.</title>
        <authorList>
            <person name="Omae K."/>
            <person name="Yoneda Y."/>
            <person name="Fukuyama Y."/>
            <person name="Yoshida T."/>
            <person name="Sako Y."/>
        </authorList>
    </citation>
    <scope>NUCLEOTIDE SEQUENCE [LARGE SCALE GENOMIC DNA]</scope>
    <source>
        <strain evidence="5">KKC1</strain>
    </source>
</reference>
<evidence type="ECO:0000313" key="5">
    <source>
        <dbReference type="Proteomes" id="UP000197032"/>
    </source>
</evidence>
<dbReference type="RefSeq" id="WP_088552575.1">
    <property type="nucleotide sequence ID" value="NZ_BDGJ01000002.1"/>
</dbReference>
<protein>
    <submittedName>
        <fullName evidence="4">Lipoprotein LpqB, GerMN domain-containing protein</fullName>
    </submittedName>
</protein>
<evidence type="ECO:0000259" key="3">
    <source>
        <dbReference type="SMART" id="SM00909"/>
    </source>
</evidence>
<feature type="region of interest" description="Disordered" evidence="1">
    <location>
        <begin position="23"/>
        <end position="46"/>
    </location>
</feature>
<organism evidence="4 5">
    <name type="scientific">Calderihabitans maritimus</name>
    <dbReference type="NCBI Taxonomy" id="1246530"/>
    <lineage>
        <taxon>Bacteria</taxon>
        <taxon>Bacillati</taxon>
        <taxon>Bacillota</taxon>
        <taxon>Clostridia</taxon>
        <taxon>Neomoorellales</taxon>
        <taxon>Calderihabitantaceae</taxon>
        <taxon>Calderihabitans</taxon>
    </lineage>
</organism>
<accession>A0A1Z5HN80</accession>
<dbReference type="SMART" id="SM00909">
    <property type="entry name" value="Germane"/>
    <property type="match status" value="1"/>
</dbReference>
<dbReference type="InterPro" id="IPR019606">
    <property type="entry name" value="GerMN"/>
</dbReference>
<feature type="chain" id="PRO_5039165118" evidence="2">
    <location>
        <begin position="24"/>
        <end position="189"/>
    </location>
</feature>
<name>A0A1Z5HN80_9FIRM</name>
<feature type="signal peptide" evidence="2">
    <location>
        <begin position="1"/>
        <end position="23"/>
    </location>
</feature>
<evidence type="ECO:0000256" key="1">
    <source>
        <dbReference type="SAM" id="MobiDB-lite"/>
    </source>
</evidence>
<feature type="domain" description="GerMN" evidence="3">
    <location>
        <begin position="85"/>
        <end position="173"/>
    </location>
</feature>
<dbReference type="EMBL" id="BDGJ01000002">
    <property type="protein sequence ID" value="GAW90974.1"/>
    <property type="molecule type" value="Genomic_DNA"/>
</dbReference>
<evidence type="ECO:0000256" key="2">
    <source>
        <dbReference type="SAM" id="SignalP"/>
    </source>
</evidence>
<comment type="caution">
    <text evidence="4">The sequence shown here is derived from an EMBL/GenBank/DDBJ whole genome shotgun (WGS) entry which is preliminary data.</text>
</comment>
<dbReference type="OrthoDB" id="9809406at2"/>